<name>A0A1J7JBW8_9PEZI</name>
<gene>
    <name evidence="1" type="ORF">CONLIGDRAFT_645543</name>
</gene>
<dbReference type="EMBL" id="KV875099">
    <property type="protein sequence ID" value="OIW27256.1"/>
    <property type="molecule type" value="Genomic_DNA"/>
</dbReference>
<dbReference type="InParanoid" id="A0A1J7JBW8"/>
<organism evidence="1 2">
    <name type="scientific">Coniochaeta ligniaria NRRL 30616</name>
    <dbReference type="NCBI Taxonomy" id="1408157"/>
    <lineage>
        <taxon>Eukaryota</taxon>
        <taxon>Fungi</taxon>
        <taxon>Dikarya</taxon>
        <taxon>Ascomycota</taxon>
        <taxon>Pezizomycotina</taxon>
        <taxon>Sordariomycetes</taxon>
        <taxon>Sordariomycetidae</taxon>
        <taxon>Coniochaetales</taxon>
        <taxon>Coniochaetaceae</taxon>
        <taxon>Coniochaeta</taxon>
    </lineage>
</organism>
<accession>A0A1J7JBW8</accession>
<dbReference type="Proteomes" id="UP000182658">
    <property type="component" value="Unassembled WGS sequence"/>
</dbReference>
<evidence type="ECO:0000313" key="1">
    <source>
        <dbReference type="EMBL" id="OIW27256.1"/>
    </source>
</evidence>
<reference evidence="1 2" key="1">
    <citation type="submission" date="2016-10" db="EMBL/GenBank/DDBJ databases">
        <title>Draft genome sequence of Coniochaeta ligniaria NRRL30616, a lignocellulolytic fungus for bioabatement of inhibitors in plant biomass hydrolysates.</title>
        <authorList>
            <consortium name="DOE Joint Genome Institute"/>
            <person name="Jimenez D.J."/>
            <person name="Hector R.E."/>
            <person name="Riley R."/>
            <person name="Sun H."/>
            <person name="Grigoriev I.V."/>
            <person name="Van Elsas J.D."/>
            <person name="Nichols N.N."/>
        </authorList>
    </citation>
    <scope>NUCLEOTIDE SEQUENCE [LARGE SCALE GENOMIC DNA]</scope>
    <source>
        <strain evidence="1 2">NRRL 30616</strain>
    </source>
</reference>
<evidence type="ECO:0000313" key="2">
    <source>
        <dbReference type="Proteomes" id="UP000182658"/>
    </source>
</evidence>
<sequence>MGEGECPLSADKGFALLATSLGSRLLTLVTYSTAAKNGGQGSRRLLGMLGATAHLRSSYSSSGIDPGAHEVEEYLNEYNIGKVHDIMDQIPGPNGDRILVKLDMELQDHVFTLVEGQLLQKWKSKGGSSCLGLSNKKKSIIGVGILPVSNPSSMLSETIYVKTAGKTVGNGRNGG</sequence>
<protein>
    <submittedName>
        <fullName evidence="1">Uncharacterized protein</fullName>
    </submittedName>
</protein>
<keyword evidence="2" id="KW-1185">Reference proteome</keyword>
<dbReference type="AlphaFoldDB" id="A0A1J7JBW8"/>
<proteinExistence type="predicted"/>